<reference evidence="1 2" key="1">
    <citation type="journal article" date="2019" name="Commun. Biol.">
        <title>The bagworm genome reveals a unique fibroin gene that provides high tensile strength.</title>
        <authorList>
            <person name="Kono N."/>
            <person name="Nakamura H."/>
            <person name="Ohtoshi R."/>
            <person name="Tomita M."/>
            <person name="Numata K."/>
            <person name="Arakawa K."/>
        </authorList>
    </citation>
    <scope>NUCLEOTIDE SEQUENCE [LARGE SCALE GENOMIC DNA]</scope>
</reference>
<keyword evidence="2" id="KW-1185">Reference proteome</keyword>
<dbReference type="EMBL" id="BGZK01000531">
    <property type="protein sequence ID" value="GBP48855.1"/>
    <property type="molecule type" value="Genomic_DNA"/>
</dbReference>
<dbReference type="Proteomes" id="UP000299102">
    <property type="component" value="Unassembled WGS sequence"/>
</dbReference>
<accession>A0A4C1WFF5</accession>
<organism evidence="1 2">
    <name type="scientific">Eumeta variegata</name>
    <name type="common">Bagworm moth</name>
    <name type="synonym">Eumeta japonica</name>
    <dbReference type="NCBI Taxonomy" id="151549"/>
    <lineage>
        <taxon>Eukaryota</taxon>
        <taxon>Metazoa</taxon>
        <taxon>Ecdysozoa</taxon>
        <taxon>Arthropoda</taxon>
        <taxon>Hexapoda</taxon>
        <taxon>Insecta</taxon>
        <taxon>Pterygota</taxon>
        <taxon>Neoptera</taxon>
        <taxon>Endopterygota</taxon>
        <taxon>Lepidoptera</taxon>
        <taxon>Glossata</taxon>
        <taxon>Ditrysia</taxon>
        <taxon>Tineoidea</taxon>
        <taxon>Psychidae</taxon>
        <taxon>Oiketicinae</taxon>
        <taxon>Eumeta</taxon>
    </lineage>
</organism>
<evidence type="ECO:0000313" key="1">
    <source>
        <dbReference type="EMBL" id="GBP48855.1"/>
    </source>
</evidence>
<evidence type="ECO:0000313" key="2">
    <source>
        <dbReference type="Proteomes" id="UP000299102"/>
    </source>
</evidence>
<comment type="caution">
    <text evidence="1">The sequence shown here is derived from an EMBL/GenBank/DDBJ whole genome shotgun (WGS) entry which is preliminary data.</text>
</comment>
<proteinExistence type="predicted"/>
<gene>
    <name evidence="1" type="ORF">EVAR_8464_1</name>
</gene>
<sequence length="137" mass="15134">MAACFDGLDSKQIPKAGLAWRPEEQPIYSTIRFCRIGARGTVEQKYASLRHHARLLSYAHYDMPMATYPTATATPPIPVGTIYRRVAAREVGQRYISGEADAKRLSEMCILAAAAARRFLPALNHSDSDSSPPTRDP</sequence>
<name>A0A4C1WFF5_EUMVA</name>
<dbReference type="AlphaFoldDB" id="A0A4C1WFF5"/>
<protein>
    <submittedName>
        <fullName evidence="1">Uncharacterized protein</fullName>
    </submittedName>
</protein>